<evidence type="ECO:0000256" key="7">
    <source>
        <dbReference type="ARBA" id="ARBA00022989"/>
    </source>
</evidence>
<sequence length="148" mass="17120">MIYLFVILFVLLDQVTKFAASKYLIHNSIKIFDWFKLDYVENRGAAFGFLDGKQTFFIVVTVFVLVFLAFFIYKHYSSLSTLEVWASILLFSGAIGNLIDRVVQGYVIDFISVRIFNVYDFPVFNFADIYVTFAVIVYLLSAISHERS</sequence>
<feature type="transmembrane region" description="Helical" evidence="9">
    <location>
        <begin position="55"/>
        <end position="73"/>
    </location>
</feature>
<evidence type="ECO:0000256" key="8">
    <source>
        <dbReference type="ARBA" id="ARBA00023136"/>
    </source>
</evidence>
<comment type="function">
    <text evidence="9 10">This protein specifically catalyzes the removal of signal peptides from prolipoproteins.</text>
</comment>
<keyword evidence="13" id="KW-1185">Reference proteome</keyword>
<comment type="similarity">
    <text evidence="1 9 11">Belongs to the peptidase A8 family.</text>
</comment>
<dbReference type="RefSeq" id="WP_034545357.1">
    <property type="nucleotide sequence ID" value="NZ_JBKYKF010000001.1"/>
</dbReference>
<feature type="transmembrane region" description="Helical" evidence="9">
    <location>
        <begin position="85"/>
        <end position="103"/>
    </location>
</feature>
<dbReference type="EMBL" id="QEKV01000004">
    <property type="protein sequence ID" value="PVY94580.1"/>
    <property type="molecule type" value="Genomic_DNA"/>
</dbReference>
<dbReference type="HAMAP" id="MF_00161">
    <property type="entry name" value="LspA"/>
    <property type="match status" value="1"/>
</dbReference>
<evidence type="ECO:0000256" key="4">
    <source>
        <dbReference type="ARBA" id="ARBA00022692"/>
    </source>
</evidence>
<evidence type="ECO:0000256" key="2">
    <source>
        <dbReference type="ARBA" id="ARBA00022475"/>
    </source>
</evidence>
<keyword evidence="2 9" id="KW-1003">Cell membrane</keyword>
<feature type="active site" evidence="9">
    <location>
        <position position="128"/>
    </location>
</feature>
<comment type="pathway">
    <text evidence="9">Protein modification; lipoprotein biosynthesis (signal peptide cleavage).</text>
</comment>
<keyword evidence="5 9" id="KW-0064">Aspartyl protease</keyword>
<keyword evidence="3 9" id="KW-0645">Protease</keyword>
<dbReference type="GO" id="GO:0004190">
    <property type="term" value="F:aspartic-type endopeptidase activity"/>
    <property type="evidence" value="ECO:0007669"/>
    <property type="project" value="UniProtKB-UniRule"/>
</dbReference>
<comment type="caution">
    <text evidence="9">Lacks conserved residue(s) required for the propagation of feature annotation.</text>
</comment>
<keyword evidence="7 9" id="KW-1133">Transmembrane helix</keyword>
<keyword evidence="6 9" id="KW-0378">Hydrolase</keyword>
<dbReference type="Proteomes" id="UP000245793">
    <property type="component" value="Unassembled WGS sequence"/>
</dbReference>
<dbReference type="AlphaFoldDB" id="A0A2U1E3Q1"/>
<dbReference type="PRINTS" id="PR00781">
    <property type="entry name" value="LIPOSIGPTASE"/>
</dbReference>
<evidence type="ECO:0000256" key="9">
    <source>
        <dbReference type="HAMAP-Rule" id="MF_00161"/>
    </source>
</evidence>
<dbReference type="PANTHER" id="PTHR33695:SF1">
    <property type="entry name" value="LIPOPROTEIN SIGNAL PEPTIDASE"/>
    <property type="match status" value="1"/>
</dbReference>
<evidence type="ECO:0000256" key="6">
    <source>
        <dbReference type="ARBA" id="ARBA00022801"/>
    </source>
</evidence>
<accession>A0A2U1E3Q1</accession>
<comment type="catalytic activity">
    <reaction evidence="9 10">
        <text>Release of signal peptides from bacterial membrane prolipoproteins. Hydrolyzes -Xaa-Yaa-Zaa-|-(S,diacylglyceryl)Cys-, in which Xaa is hydrophobic (preferably Leu), and Yaa (Ala or Ser) and Zaa (Gly or Ala) have small, neutral side chains.</text>
        <dbReference type="EC" id="3.4.23.36"/>
    </reaction>
</comment>
<proteinExistence type="inferred from homology"/>
<evidence type="ECO:0000256" key="1">
    <source>
        <dbReference type="ARBA" id="ARBA00006139"/>
    </source>
</evidence>
<feature type="active site" evidence="9">
    <location>
        <position position="109"/>
    </location>
</feature>
<reference evidence="12 13" key="1">
    <citation type="submission" date="2018-04" db="EMBL/GenBank/DDBJ databases">
        <title>Genomic Encyclopedia of Type Strains, Phase IV (KMG-IV): sequencing the most valuable type-strain genomes for metagenomic binning, comparative biology and taxonomic classification.</title>
        <authorList>
            <person name="Goeker M."/>
        </authorList>
    </citation>
    <scope>NUCLEOTIDE SEQUENCE [LARGE SCALE GENOMIC DNA]</scope>
    <source>
        <strain evidence="12 13">DSM 20705</strain>
    </source>
</reference>
<evidence type="ECO:0000256" key="11">
    <source>
        <dbReference type="RuleBase" id="RU004181"/>
    </source>
</evidence>
<protein>
    <recommendedName>
        <fullName evidence="9">Lipoprotein signal peptidase</fullName>
        <ecNumber evidence="9">3.4.23.36</ecNumber>
    </recommendedName>
    <alternativeName>
        <fullName evidence="9">Prolipoprotein signal peptidase</fullName>
    </alternativeName>
    <alternativeName>
        <fullName evidence="9">Signal peptidase II</fullName>
        <shortName evidence="9">SPase II</shortName>
    </alternativeName>
</protein>
<evidence type="ECO:0000313" key="12">
    <source>
        <dbReference type="EMBL" id="PVY94580.1"/>
    </source>
</evidence>
<organism evidence="12 13">
    <name type="scientific">Ezakiella coagulans</name>
    <dbReference type="NCBI Taxonomy" id="46507"/>
    <lineage>
        <taxon>Bacteria</taxon>
        <taxon>Bacillati</taxon>
        <taxon>Bacillota</taxon>
        <taxon>Tissierellia</taxon>
        <taxon>Ezakiella</taxon>
    </lineage>
</organism>
<dbReference type="GO" id="GO:0006508">
    <property type="term" value="P:proteolysis"/>
    <property type="evidence" value="ECO:0007669"/>
    <property type="project" value="UniProtKB-KW"/>
</dbReference>
<feature type="transmembrane region" description="Helical" evidence="9">
    <location>
        <begin position="123"/>
        <end position="143"/>
    </location>
</feature>
<dbReference type="InterPro" id="IPR001872">
    <property type="entry name" value="Peptidase_A8"/>
</dbReference>
<evidence type="ECO:0000313" key="13">
    <source>
        <dbReference type="Proteomes" id="UP000245793"/>
    </source>
</evidence>
<dbReference type="PROSITE" id="PS00855">
    <property type="entry name" value="SPASE_II"/>
    <property type="match status" value="1"/>
</dbReference>
<dbReference type="NCBIfam" id="TIGR00077">
    <property type="entry name" value="lspA"/>
    <property type="match status" value="1"/>
</dbReference>
<comment type="subcellular location">
    <subcellularLocation>
        <location evidence="9">Cell membrane</location>
        <topology evidence="9">Multi-pass membrane protein</topology>
    </subcellularLocation>
</comment>
<evidence type="ECO:0000256" key="3">
    <source>
        <dbReference type="ARBA" id="ARBA00022670"/>
    </source>
</evidence>
<dbReference type="PANTHER" id="PTHR33695">
    <property type="entry name" value="LIPOPROTEIN SIGNAL PEPTIDASE"/>
    <property type="match status" value="1"/>
</dbReference>
<dbReference type="Pfam" id="PF01252">
    <property type="entry name" value="Peptidase_A8"/>
    <property type="match status" value="1"/>
</dbReference>
<evidence type="ECO:0000256" key="10">
    <source>
        <dbReference type="RuleBase" id="RU000594"/>
    </source>
</evidence>
<name>A0A2U1E3Q1_9FIRM</name>
<dbReference type="EC" id="3.4.23.36" evidence="9"/>
<keyword evidence="4 9" id="KW-0812">Transmembrane</keyword>
<evidence type="ECO:0000256" key="5">
    <source>
        <dbReference type="ARBA" id="ARBA00022750"/>
    </source>
</evidence>
<gene>
    <name evidence="9" type="primary">lspA</name>
    <name evidence="12" type="ORF">C7381_10486</name>
</gene>
<keyword evidence="8 9" id="KW-0472">Membrane</keyword>
<dbReference type="GO" id="GO:0005886">
    <property type="term" value="C:plasma membrane"/>
    <property type="evidence" value="ECO:0007669"/>
    <property type="project" value="UniProtKB-SubCell"/>
</dbReference>
<comment type="caution">
    <text evidence="12">The sequence shown here is derived from an EMBL/GenBank/DDBJ whole genome shotgun (WGS) entry which is preliminary data.</text>
</comment>
<dbReference type="UniPathway" id="UPA00665"/>